<dbReference type="FunFam" id="3.80.10.10:FF:000384">
    <property type="entry name" value="Nuclear RNA export factor 1"/>
    <property type="match status" value="1"/>
</dbReference>
<keyword evidence="7" id="KW-0694">RNA-binding</keyword>
<feature type="region of interest" description="Disordered" evidence="9">
    <location>
        <begin position="1"/>
        <end position="41"/>
    </location>
</feature>
<evidence type="ECO:0000256" key="6">
    <source>
        <dbReference type="ARBA" id="ARBA00022816"/>
    </source>
</evidence>
<sequence>MPKRGGNRFGNQASNFNNRNNDYIEHDDRGDNNFTKRTLKGGNIQVTRKDFGNNRRVSFKADRRDVIKSRLSDKKISFILEDDEAMSNPYSASGEGSSNRKSNQQNYDQQNRRRGSPIPRGKRFNNFQSFKERKLLQGMSWYAVTILFGQKYPKEFLLKALLDQMRPEMFIPHYWQNDDQSNTKAIVFYVDEYKMAEELRKCDGRIQMPDGFKMKIKVQQRIPTVKVDSTLKDRMKLAMVKRYNITTKALNLEKFHSDADLLDIFCGLFRPMIMVAAIEVISENIPDLVALNLDNNKINILDHFKCLVDKLPSLKILHLAENRIQSIAALESLKRLQLIELKLTGNPFVTRFKNHTLYVSEIRKKFPKLIKLDENDLPPAIGFDVEDDNKLPAANASFLINTNGADIVRQFLEQYFIIYDSDNRQPLLDAYHENAIFSLTVNGTPQPHSNQNGKRNVWLNKYFCHNRNLIRLKDKAEDRFRFLKCGRLPVVSLLSELTATKHDPQSFAVDLTLFTPQLILLTVTGVFKELNSTASTSTLSHSDDEPLRSFQRSLVIVPCGGGFCIRNEMYHINYSTTIQERNAFNSGSSSFSSANNNTNVQQPMTNTQQRLQNAQQLRYQDAIDSPSTSSLIQQQQPQQPITAQTTNPPDDNTKLQMIQAMANQSTMNIEWSRKCLEETNWDYERAGFVFTELHKQNKIPPEAFIK</sequence>
<feature type="region of interest" description="Disordered" evidence="9">
    <location>
        <begin position="586"/>
        <end position="649"/>
    </location>
</feature>
<dbReference type="Pfam" id="PF24048">
    <property type="entry name" value="LRR_NXF1-5"/>
    <property type="match status" value="1"/>
</dbReference>
<proteinExistence type="evidence at transcript level"/>
<comment type="similarity">
    <text evidence="2">Belongs to the NXF family.</text>
</comment>
<dbReference type="GO" id="GO:0005737">
    <property type="term" value="C:cytoplasm"/>
    <property type="evidence" value="ECO:0007669"/>
    <property type="project" value="InterPro"/>
</dbReference>
<dbReference type="AlphaFoldDB" id="U5EYT0"/>
<keyword evidence="5" id="KW-0677">Repeat</keyword>
<keyword evidence="4" id="KW-0433">Leucine-rich repeat</keyword>
<evidence type="ECO:0000256" key="2">
    <source>
        <dbReference type="ARBA" id="ARBA00009285"/>
    </source>
</evidence>
<feature type="compositionally biased region" description="Polar residues" evidence="9">
    <location>
        <begin position="600"/>
        <end position="618"/>
    </location>
</feature>
<feature type="compositionally biased region" description="Basic residues" evidence="9">
    <location>
        <begin position="112"/>
        <end position="123"/>
    </location>
</feature>
<dbReference type="Pfam" id="PF03943">
    <property type="entry name" value="TAP_C"/>
    <property type="match status" value="1"/>
</dbReference>
<evidence type="ECO:0000256" key="4">
    <source>
        <dbReference type="ARBA" id="ARBA00022614"/>
    </source>
</evidence>
<dbReference type="Gene3D" id="3.80.10.10">
    <property type="entry name" value="Ribonuclease Inhibitor"/>
    <property type="match status" value="1"/>
</dbReference>
<protein>
    <submittedName>
        <fullName evidence="12">Putative mrna export factor tap/mex67</fullName>
    </submittedName>
</protein>
<evidence type="ECO:0000259" key="11">
    <source>
        <dbReference type="PROSITE" id="PS51281"/>
    </source>
</evidence>
<comment type="subcellular location">
    <subcellularLocation>
        <location evidence="1">Nucleus</location>
        <location evidence="1">Nucleoplasm</location>
    </subcellularLocation>
</comment>
<dbReference type="InterPro" id="IPR005637">
    <property type="entry name" value="TAP_C_dom"/>
</dbReference>
<dbReference type="FunFam" id="3.10.450.50:FF:000004">
    <property type="entry name" value="Nuclear RNA export factor 1"/>
    <property type="match status" value="1"/>
</dbReference>
<keyword evidence="3" id="KW-0813">Transport</keyword>
<dbReference type="CDD" id="cd14342">
    <property type="entry name" value="UBA_TAP-C"/>
    <property type="match status" value="1"/>
</dbReference>
<dbReference type="SUPFAM" id="SSF46934">
    <property type="entry name" value="UBA-like"/>
    <property type="match status" value="1"/>
</dbReference>
<feature type="compositionally biased region" description="Polar residues" evidence="9">
    <location>
        <begin position="9"/>
        <end position="21"/>
    </location>
</feature>
<dbReference type="SUPFAM" id="SSF54427">
    <property type="entry name" value="NTF2-like"/>
    <property type="match status" value="1"/>
</dbReference>
<reference evidence="12" key="1">
    <citation type="journal article" date="2014" name="Insect Biochem. Mol. Biol.">
        <title>An insight into the sialome of the frog biting fly, Corethrella appendiculata.</title>
        <authorList>
            <person name="Ribeiro J.M.C."/>
            <person name="Chagas A.C."/>
            <person name="Pham V.M."/>
            <person name="Lounibos L.P."/>
            <person name="Calvo E."/>
        </authorList>
    </citation>
    <scope>NUCLEOTIDE SEQUENCE</scope>
    <source>
        <tissue evidence="12">Salivary glands</tissue>
    </source>
</reference>
<dbReference type="PROSITE" id="PS51281">
    <property type="entry name" value="TAP_C"/>
    <property type="match status" value="1"/>
</dbReference>
<dbReference type="InterPro" id="IPR002075">
    <property type="entry name" value="NTF2_dom"/>
</dbReference>
<feature type="domain" description="NTF2" evidence="10">
    <location>
        <begin position="407"/>
        <end position="572"/>
    </location>
</feature>
<feature type="compositionally biased region" description="Basic and acidic residues" evidence="9">
    <location>
        <begin position="22"/>
        <end position="31"/>
    </location>
</feature>
<dbReference type="InterPro" id="IPR012677">
    <property type="entry name" value="Nucleotide-bd_a/b_plait_sf"/>
</dbReference>
<dbReference type="PANTHER" id="PTHR10662:SF22">
    <property type="entry name" value="NUCLEAR RNA EXPORT FACTOR 1"/>
    <property type="match status" value="1"/>
</dbReference>
<organism evidence="12">
    <name type="scientific">Corethrella appendiculata</name>
    <dbReference type="NCBI Taxonomy" id="1370023"/>
    <lineage>
        <taxon>Eukaryota</taxon>
        <taxon>Metazoa</taxon>
        <taxon>Ecdysozoa</taxon>
        <taxon>Arthropoda</taxon>
        <taxon>Hexapoda</taxon>
        <taxon>Insecta</taxon>
        <taxon>Pterygota</taxon>
        <taxon>Neoptera</taxon>
        <taxon>Endopterygota</taxon>
        <taxon>Diptera</taxon>
        <taxon>Nematocera</taxon>
        <taxon>Culicoidea</taxon>
        <taxon>Chaoboridae</taxon>
        <taxon>Corethrella</taxon>
    </lineage>
</organism>
<dbReference type="InterPro" id="IPR032710">
    <property type="entry name" value="NTF2-like_dom_sf"/>
</dbReference>
<dbReference type="InterPro" id="IPR018222">
    <property type="entry name" value="Nuclear_transport_factor_2_euk"/>
</dbReference>
<dbReference type="InterPro" id="IPR015245">
    <property type="entry name" value="Tap_RNA-bd"/>
</dbReference>
<dbReference type="FunFam" id="1.10.8.10:FF:000018">
    <property type="entry name" value="Nuclear RNA export factor 1"/>
    <property type="match status" value="1"/>
</dbReference>
<feature type="compositionally biased region" description="Polar residues" evidence="9">
    <location>
        <begin position="88"/>
        <end position="102"/>
    </location>
</feature>
<dbReference type="Gene3D" id="3.10.450.50">
    <property type="match status" value="1"/>
</dbReference>
<feature type="region of interest" description="Disordered" evidence="9">
    <location>
        <begin position="87"/>
        <end position="123"/>
    </location>
</feature>
<evidence type="ECO:0000256" key="1">
    <source>
        <dbReference type="ARBA" id="ARBA00004642"/>
    </source>
</evidence>
<dbReference type="GO" id="GO:0016973">
    <property type="term" value="P:poly(A)+ mRNA export from nucleus"/>
    <property type="evidence" value="ECO:0007669"/>
    <property type="project" value="TreeGrafter"/>
</dbReference>
<keyword evidence="8" id="KW-0539">Nucleus</keyword>
<dbReference type="Pfam" id="PF09162">
    <property type="entry name" value="Tap-RNA_bind"/>
    <property type="match status" value="1"/>
</dbReference>
<feature type="compositionally biased region" description="Low complexity" evidence="9">
    <location>
        <begin position="625"/>
        <end position="649"/>
    </location>
</feature>
<dbReference type="Pfam" id="PF22602">
    <property type="entry name" value="NXF_NTF2"/>
    <property type="match status" value="1"/>
</dbReference>
<dbReference type="InterPro" id="IPR001611">
    <property type="entry name" value="Leu-rich_rpt"/>
</dbReference>
<dbReference type="Gene3D" id="3.30.70.330">
    <property type="match status" value="1"/>
</dbReference>
<dbReference type="PROSITE" id="PS51450">
    <property type="entry name" value="LRR"/>
    <property type="match status" value="1"/>
</dbReference>
<dbReference type="SUPFAM" id="SSF52058">
    <property type="entry name" value="L domain-like"/>
    <property type="match status" value="1"/>
</dbReference>
<evidence type="ECO:0000259" key="10">
    <source>
        <dbReference type="PROSITE" id="PS50177"/>
    </source>
</evidence>
<dbReference type="PANTHER" id="PTHR10662">
    <property type="entry name" value="NUCLEAR RNA EXPORT FACTOR"/>
    <property type="match status" value="1"/>
</dbReference>
<dbReference type="GO" id="GO:0003723">
    <property type="term" value="F:RNA binding"/>
    <property type="evidence" value="ECO:0007669"/>
    <property type="project" value="UniProtKB-KW"/>
</dbReference>
<dbReference type="PROSITE" id="PS50177">
    <property type="entry name" value="NTF2_DOMAIN"/>
    <property type="match status" value="1"/>
</dbReference>
<dbReference type="EMBL" id="GANO01000143">
    <property type="protein sequence ID" value="JAB59728.1"/>
    <property type="molecule type" value="mRNA"/>
</dbReference>
<dbReference type="SMART" id="SM00804">
    <property type="entry name" value="TAP_C"/>
    <property type="match status" value="1"/>
</dbReference>
<name>U5EYT0_9DIPT</name>
<dbReference type="GO" id="GO:0005635">
    <property type="term" value="C:nuclear envelope"/>
    <property type="evidence" value="ECO:0007669"/>
    <property type="project" value="UniProtKB-ARBA"/>
</dbReference>
<evidence type="ECO:0000256" key="9">
    <source>
        <dbReference type="SAM" id="MobiDB-lite"/>
    </source>
</evidence>
<feature type="domain" description="TAP-C" evidence="11">
    <location>
        <begin position="652"/>
        <end position="706"/>
    </location>
</feature>
<evidence type="ECO:0000256" key="8">
    <source>
        <dbReference type="ARBA" id="ARBA00023242"/>
    </source>
</evidence>
<dbReference type="InterPro" id="IPR030217">
    <property type="entry name" value="NXF_fam"/>
</dbReference>
<accession>U5EYT0</accession>
<dbReference type="InterPro" id="IPR009060">
    <property type="entry name" value="UBA-like_sf"/>
</dbReference>
<evidence type="ECO:0000313" key="12">
    <source>
        <dbReference type="EMBL" id="JAB59728.1"/>
    </source>
</evidence>
<keyword evidence="6" id="KW-0509">mRNA transport</keyword>
<dbReference type="GO" id="GO:0005654">
    <property type="term" value="C:nucleoplasm"/>
    <property type="evidence" value="ECO:0007669"/>
    <property type="project" value="UniProtKB-SubCell"/>
</dbReference>
<dbReference type="Gene3D" id="1.10.8.10">
    <property type="entry name" value="DNA helicase RuvA subunit, C-terminal domain"/>
    <property type="match status" value="1"/>
</dbReference>
<dbReference type="InterPro" id="IPR032675">
    <property type="entry name" value="LRR_dom_sf"/>
</dbReference>
<evidence type="ECO:0000256" key="7">
    <source>
        <dbReference type="ARBA" id="ARBA00022884"/>
    </source>
</evidence>
<evidence type="ECO:0000256" key="5">
    <source>
        <dbReference type="ARBA" id="ARBA00022737"/>
    </source>
</evidence>
<dbReference type="InterPro" id="IPR035979">
    <property type="entry name" value="RBD_domain_sf"/>
</dbReference>
<dbReference type="InterPro" id="IPR057125">
    <property type="entry name" value="NXF1/2/3/5-like_LRR"/>
</dbReference>
<dbReference type="SUPFAM" id="SSF54928">
    <property type="entry name" value="RNA-binding domain, RBD"/>
    <property type="match status" value="1"/>
</dbReference>
<feature type="compositionally biased region" description="Low complexity" evidence="9">
    <location>
        <begin position="586"/>
        <end position="599"/>
    </location>
</feature>
<evidence type="ECO:0000256" key="3">
    <source>
        <dbReference type="ARBA" id="ARBA00022448"/>
    </source>
</evidence>